<proteinExistence type="predicted"/>
<reference evidence="2 3" key="1">
    <citation type="submission" date="2018-04" db="EMBL/GenBank/DDBJ databases">
        <title>Genomic Encyclopedia of Type Strains, Phase III (KMG-III): the genomes of soil and plant-associated and newly described type strains.</title>
        <authorList>
            <person name="Whitman W."/>
        </authorList>
    </citation>
    <scope>NUCLEOTIDE SEQUENCE [LARGE SCALE GENOMIC DNA]</scope>
    <source>
        <strain evidence="2 3">NW12</strain>
    </source>
</reference>
<name>A0A2T4YMW4_9SPHN</name>
<sequence>MTGLRVVNILIWGVLLIYAVPGAWGAVSGNGTRRGDPMRLACVATAFVMIGFCARWLLAPENVMLWQALYVLSGATGMYIIRVAWAYGRGPRV</sequence>
<organism evidence="2 3">
    <name type="scientific">Sphingomonas aerolata</name>
    <dbReference type="NCBI Taxonomy" id="185951"/>
    <lineage>
        <taxon>Bacteria</taxon>
        <taxon>Pseudomonadati</taxon>
        <taxon>Pseudomonadota</taxon>
        <taxon>Alphaproteobacteria</taxon>
        <taxon>Sphingomonadales</taxon>
        <taxon>Sphingomonadaceae</taxon>
        <taxon>Sphingomonas</taxon>
    </lineage>
</organism>
<comment type="caution">
    <text evidence="2">The sequence shown here is derived from an EMBL/GenBank/DDBJ whole genome shotgun (WGS) entry which is preliminary data.</text>
</comment>
<feature type="transmembrane region" description="Helical" evidence="1">
    <location>
        <begin position="64"/>
        <end position="85"/>
    </location>
</feature>
<keyword evidence="1" id="KW-0472">Membrane</keyword>
<evidence type="ECO:0000313" key="2">
    <source>
        <dbReference type="EMBL" id="PTM44757.1"/>
    </source>
</evidence>
<keyword evidence="1" id="KW-0812">Transmembrane</keyword>
<dbReference type="AlphaFoldDB" id="A0A2T4YMW4"/>
<keyword evidence="1" id="KW-1133">Transmembrane helix</keyword>
<protein>
    <submittedName>
        <fullName evidence="2">Uncharacterized protein</fullName>
    </submittedName>
</protein>
<feature type="transmembrane region" description="Helical" evidence="1">
    <location>
        <begin position="39"/>
        <end position="58"/>
    </location>
</feature>
<accession>A0A2T4YMW4</accession>
<gene>
    <name evidence="2" type="ORF">C8J24_2967</name>
</gene>
<dbReference type="Proteomes" id="UP000240996">
    <property type="component" value="Unassembled WGS sequence"/>
</dbReference>
<evidence type="ECO:0000313" key="3">
    <source>
        <dbReference type="Proteomes" id="UP000240996"/>
    </source>
</evidence>
<evidence type="ECO:0000256" key="1">
    <source>
        <dbReference type="SAM" id="Phobius"/>
    </source>
</evidence>
<feature type="transmembrane region" description="Helical" evidence="1">
    <location>
        <begin position="6"/>
        <end position="27"/>
    </location>
</feature>
<dbReference type="EMBL" id="PZZN01000003">
    <property type="protein sequence ID" value="PTM44757.1"/>
    <property type="molecule type" value="Genomic_DNA"/>
</dbReference>
<keyword evidence="3" id="KW-1185">Reference proteome</keyword>